<dbReference type="InterPro" id="IPR002018">
    <property type="entry name" value="CarbesteraseB"/>
</dbReference>
<dbReference type="OrthoDB" id="3200163at2759"/>
<reference evidence="6" key="1">
    <citation type="submission" date="2021-11" db="EMBL/GenBank/DDBJ databases">
        <authorList>
            <person name="Schell T."/>
        </authorList>
    </citation>
    <scope>NUCLEOTIDE SEQUENCE</scope>
    <source>
        <strain evidence="6">M5</strain>
    </source>
</reference>
<dbReference type="SUPFAM" id="SSF53474">
    <property type="entry name" value="alpha/beta-Hydrolases"/>
    <property type="match status" value="1"/>
</dbReference>
<dbReference type="Pfam" id="PF00135">
    <property type="entry name" value="COesterase"/>
    <property type="match status" value="1"/>
</dbReference>
<organism evidence="6 7">
    <name type="scientific">Daphnia galeata</name>
    <dbReference type="NCBI Taxonomy" id="27404"/>
    <lineage>
        <taxon>Eukaryota</taxon>
        <taxon>Metazoa</taxon>
        <taxon>Ecdysozoa</taxon>
        <taxon>Arthropoda</taxon>
        <taxon>Crustacea</taxon>
        <taxon>Branchiopoda</taxon>
        <taxon>Diplostraca</taxon>
        <taxon>Cladocera</taxon>
        <taxon>Anomopoda</taxon>
        <taxon>Daphniidae</taxon>
        <taxon>Daphnia</taxon>
    </lineage>
</organism>
<dbReference type="EMBL" id="CAKKLH010000024">
    <property type="protein sequence ID" value="CAH0099780.1"/>
    <property type="molecule type" value="Genomic_DNA"/>
</dbReference>
<dbReference type="InterPro" id="IPR029058">
    <property type="entry name" value="AB_hydrolase_fold"/>
</dbReference>
<name>A0A8J2R9W3_9CRUS</name>
<keyword evidence="3" id="KW-0325">Glycoprotein</keyword>
<evidence type="ECO:0000256" key="4">
    <source>
        <dbReference type="SAM" id="SignalP"/>
    </source>
</evidence>
<accession>A0A8J2R9W3</accession>
<proteinExistence type="inferred from homology"/>
<sequence length="182" mass="20151">MAPCQSAIVASCWLVTLIVATTLAIGDWPANQEGGKTQVSSSRVVNTRKGSLRGLYQAFDDKSLAAVELFLGVPYASPPLGSLRFMPPVTVSPWRGIRQADRYGPVCPQRFPDITNETEALKKMPRGRLETLKKLAPMLTNQSEDCLYLNIFTPYSSKKNRSSDFLSLLVLFFIACNNTLEF</sequence>
<dbReference type="InterPro" id="IPR019819">
    <property type="entry name" value="Carboxylesterase_B_CS"/>
</dbReference>
<protein>
    <recommendedName>
        <fullName evidence="5">Carboxylesterase type B domain-containing protein</fullName>
    </recommendedName>
</protein>
<evidence type="ECO:0000313" key="6">
    <source>
        <dbReference type="EMBL" id="CAH0099780.1"/>
    </source>
</evidence>
<feature type="signal peptide" evidence="4">
    <location>
        <begin position="1"/>
        <end position="26"/>
    </location>
</feature>
<feature type="domain" description="Carboxylesterase type B" evidence="5">
    <location>
        <begin position="42"/>
        <end position="162"/>
    </location>
</feature>
<evidence type="ECO:0000256" key="1">
    <source>
        <dbReference type="ARBA" id="ARBA00005964"/>
    </source>
</evidence>
<keyword evidence="7" id="KW-1185">Reference proteome</keyword>
<gene>
    <name evidence="6" type="ORF">DGAL_LOCUS1938</name>
</gene>
<dbReference type="AlphaFoldDB" id="A0A8J2R9W3"/>
<evidence type="ECO:0000256" key="3">
    <source>
        <dbReference type="ARBA" id="ARBA00023180"/>
    </source>
</evidence>
<evidence type="ECO:0000259" key="5">
    <source>
        <dbReference type="Pfam" id="PF00135"/>
    </source>
</evidence>
<evidence type="ECO:0000313" key="7">
    <source>
        <dbReference type="Proteomes" id="UP000789390"/>
    </source>
</evidence>
<keyword evidence="2 4" id="KW-0732">Signal</keyword>
<dbReference type="InterPro" id="IPR051093">
    <property type="entry name" value="Neuroligin/BSAL"/>
</dbReference>
<evidence type="ECO:0000256" key="2">
    <source>
        <dbReference type="ARBA" id="ARBA00022729"/>
    </source>
</evidence>
<dbReference type="Proteomes" id="UP000789390">
    <property type="component" value="Unassembled WGS sequence"/>
</dbReference>
<comment type="caution">
    <text evidence="6">The sequence shown here is derived from an EMBL/GenBank/DDBJ whole genome shotgun (WGS) entry which is preliminary data.</text>
</comment>
<comment type="similarity">
    <text evidence="1">Belongs to the type-B carboxylesterase/lipase family.</text>
</comment>
<feature type="chain" id="PRO_5035321661" description="Carboxylesterase type B domain-containing protein" evidence="4">
    <location>
        <begin position="27"/>
        <end position="182"/>
    </location>
</feature>
<dbReference type="Gene3D" id="3.40.50.1820">
    <property type="entry name" value="alpha/beta hydrolase"/>
    <property type="match status" value="1"/>
</dbReference>
<dbReference type="PANTHER" id="PTHR43903">
    <property type="entry name" value="NEUROLIGIN"/>
    <property type="match status" value="1"/>
</dbReference>
<dbReference type="PROSITE" id="PS00941">
    <property type="entry name" value="CARBOXYLESTERASE_B_2"/>
    <property type="match status" value="1"/>
</dbReference>